<dbReference type="InterPro" id="IPR036514">
    <property type="entry name" value="SGNH_hydro_sf"/>
</dbReference>
<evidence type="ECO:0000259" key="2">
    <source>
        <dbReference type="Pfam" id="PF13472"/>
    </source>
</evidence>
<protein>
    <submittedName>
        <fullName evidence="3">SGNH/GDSL hydrolase family protein</fullName>
    </submittedName>
</protein>
<reference evidence="3" key="1">
    <citation type="submission" date="2022-05" db="EMBL/GenBank/DDBJ databases">
        <authorList>
            <person name="Park J.-S."/>
        </authorList>
    </citation>
    <scope>NUCLEOTIDE SEQUENCE</scope>
    <source>
        <strain evidence="3">2012CJ34-3</strain>
    </source>
</reference>
<proteinExistence type="predicted"/>
<gene>
    <name evidence="3" type="ORF">M3P09_11755</name>
</gene>
<dbReference type="InterPro" id="IPR013830">
    <property type="entry name" value="SGNH_hydro"/>
</dbReference>
<organism evidence="3 4">
    <name type="scientific">Jejuia spongiicola</name>
    <dbReference type="NCBI Taxonomy" id="2942207"/>
    <lineage>
        <taxon>Bacteria</taxon>
        <taxon>Pseudomonadati</taxon>
        <taxon>Bacteroidota</taxon>
        <taxon>Flavobacteriia</taxon>
        <taxon>Flavobacteriales</taxon>
        <taxon>Flavobacteriaceae</taxon>
        <taxon>Jejuia</taxon>
    </lineage>
</organism>
<feature type="domain" description="SGNH hydrolase-type esterase" evidence="2">
    <location>
        <begin position="48"/>
        <end position="211"/>
    </location>
</feature>
<dbReference type="EMBL" id="JAMFLZ010000004">
    <property type="protein sequence ID" value="MCL6295674.1"/>
    <property type="molecule type" value="Genomic_DNA"/>
</dbReference>
<dbReference type="Proteomes" id="UP001165381">
    <property type="component" value="Unassembled WGS sequence"/>
</dbReference>
<evidence type="ECO:0000313" key="4">
    <source>
        <dbReference type="Proteomes" id="UP001165381"/>
    </source>
</evidence>
<dbReference type="Gene3D" id="3.40.50.1110">
    <property type="entry name" value="SGNH hydrolase"/>
    <property type="match status" value="1"/>
</dbReference>
<comment type="caution">
    <text evidence="3">The sequence shown here is derived from an EMBL/GenBank/DDBJ whole genome shotgun (WGS) entry which is preliminary data.</text>
</comment>
<dbReference type="SUPFAM" id="SSF52266">
    <property type="entry name" value="SGNH hydrolase"/>
    <property type="match status" value="1"/>
</dbReference>
<evidence type="ECO:0000256" key="1">
    <source>
        <dbReference type="SAM" id="SignalP"/>
    </source>
</evidence>
<evidence type="ECO:0000313" key="3">
    <source>
        <dbReference type="EMBL" id="MCL6295674.1"/>
    </source>
</evidence>
<dbReference type="Pfam" id="PF13472">
    <property type="entry name" value="Lipase_GDSL_2"/>
    <property type="match status" value="1"/>
</dbReference>
<feature type="signal peptide" evidence="1">
    <location>
        <begin position="1"/>
        <end position="20"/>
    </location>
</feature>
<keyword evidence="3" id="KW-0378">Hydrolase</keyword>
<accession>A0ABT0QFP8</accession>
<dbReference type="CDD" id="cd04501">
    <property type="entry name" value="SGNH_hydrolase_like_4"/>
    <property type="match status" value="1"/>
</dbReference>
<dbReference type="GO" id="GO:0016787">
    <property type="term" value="F:hydrolase activity"/>
    <property type="evidence" value="ECO:0007669"/>
    <property type="project" value="UniProtKB-KW"/>
</dbReference>
<dbReference type="PANTHER" id="PTHR30383">
    <property type="entry name" value="THIOESTERASE 1/PROTEASE 1/LYSOPHOSPHOLIPASE L1"/>
    <property type="match status" value="1"/>
</dbReference>
<keyword evidence="1" id="KW-0732">Signal</keyword>
<dbReference type="PANTHER" id="PTHR30383:SF5">
    <property type="entry name" value="SGNH HYDROLASE-TYPE ESTERASE DOMAIN-CONTAINING PROTEIN"/>
    <property type="match status" value="1"/>
</dbReference>
<dbReference type="InterPro" id="IPR051532">
    <property type="entry name" value="Ester_Hydrolysis_Enzymes"/>
</dbReference>
<feature type="chain" id="PRO_5047450297" evidence="1">
    <location>
        <begin position="21"/>
        <end position="227"/>
    </location>
</feature>
<name>A0ABT0QFP8_9FLAO</name>
<dbReference type="RefSeq" id="WP_249973256.1">
    <property type="nucleotide sequence ID" value="NZ_JAMFLZ010000004.1"/>
</dbReference>
<keyword evidence="4" id="KW-1185">Reference proteome</keyword>
<sequence>MKKNIIIMLLSAFTSGAVQAQDWANLKRFEKENIELEAPKKNEQRIVFMGNSITEGWKNIRPDFFANKPYINRGISGQTTPQMLLRFRQDVINLSPSVVVILAGINDIAGNTGPSTIEMISNNILSMAELAKSNNIKVVLCSVLPAYDFPWRPGLEPAEKVIKLNSILKSYAKKNNLVYVDYFSAMVNKSKGLKEDLGSDGIHPNAKGYKIMEPIIEKGIAFALNNN</sequence>